<dbReference type="PANTHER" id="PTHR12062:SF32">
    <property type="entry name" value="MGAT4 FAMILY, MEMBER F"/>
    <property type="match status" value="1"/>
</dbReference>
<dbReference type="InterPro" id="IPR006759">
    <property type="entry name" value="Glyco_transf_54"/>
</dbReference>
<evidence type="ECO:0000256" key="1">
    <source>
        <dbReference type="SAM" id="MobiDB-lite"/>
    </source>
</evidence>
<dbReference type="GO" id="GO:0008375">
    <property type="term" value="F:acetylglucosaminyltransferase activity"/>
    <property type="evidence" value="ECO:0007669"/>
    <property type="project" value="TreeGrafter"/>
</dbReference>
<name>A0A6P3V8N9_OCTDE</name>
<feature type="region of interest" description="Disordered" evidence="1">
    <location>
        <begin position="1"/>
        <end position="63"/>
    </location>
</feature>
<dbReference type="GeneID" id="101567272"/>
<protein>
    <submittedName>
        <fullName evidence="4">Alpha-1,3-mannosyl-glycoprotein 4-beta-N-acetylglucosaminyltransferase-like protein MGAT4E</fullName>
    </submittedName>
</protein>
<dbReference type="InParanoid" id="A0A6P3V8N9"/>
<accession>A0A6P3V8N9</accession>
<reference evidence="4" key="1">
    <citation type="submission" date="2025-08" db="UniProtKB">
        <authorList>
            <consortium name="RefSeq"/>
        </authorList>
    </citation>
    <scope>IDENTIFICATION</scope>
</reference>
<proteinExistence type="predicted"/>
<dbReference type="Pfam" id="PF04666">
    <property type="entry name" value="MGAT4_cons"/>
    <property type="match status" value="1"/>
</dbReference>
<evidence type="ECO:0000313" key="3">
    <source>
        <dbReference type="Proteomes" id="UP000515203"/>
    </source>
</evidence>
<dbReference type="OrthoDB" id="2016523at2759"/>
<dbReference type="PANTHER" id="PTHR12062">
    <property type="entry name" value="N-ACETYLGLUCOSAMINYLTRANSFERASE VI"/>
    <property type="match status" value="1"/>
</dbReference>
<evidence type="ECO:0000259" key="2">
    <source>
        <dbReference type="Pfam" id="PF04666"/>
    </source>
</evidence>
<dbReference type="RefSeq" id="XP_012368295.1">
    <property type="nucleotide sequence ID" value="XM_012512841.1"/>
</dbReference>
<keyword evidence="3" id="KW-1185">Reference proteome</keyword>
<dbReference type="Proteomes" id="UP000515203">
    <property type="component" value="Unplaced"/>
</dbReference>
<dbReference type="AlphaFoldDB" id="A0A6P3V8N9"/>
<sequence length="270" mass="30210">MSPARAREPGAQGQLRPAPRPPPPRRAALSRDPGPESPAAHAPPREPMSSAVRSRHRPAPGIRRSSLRLIPELLTVGIPSVQRPHGTYLLATLRSLFQASSAHDLECMLVLVHLSDPDPAWLRQSPVSQRSSRRTLLVVHGLLGGSALRHENQFSTCQSLYSRQKVDYALLMHFASNLSEYFLLMQDRVRCAPRFLSAIYWAALAWKDLPWVVLEFSSLRLSGRVFHMRDLTHLASFFLLFPEDTPTHPLPSNFASSWFGQLQSYLNTGG</sequence>
<dbReference type="GO" id="GO:0006487">
    <property type="term" value="P:protein N-linked glycosylation"/>
    <property type="evidence" value="ECO:0007669"/>
    <property type="project" value="TreeGrafter"/>
</dbReference>
<gene>
    <name evidence="4" type="primary">LOC101567272</name>
</gene>
<dbReference type="InterPro" id="IPR057279">
    <property type="entry name" value="MGAT4"/>
</dbReference>
<evidence type="ECO:0000313" key="4">
    <source>
        <dbReference type="RefSeq" id="XP_012368295.1"/>
    </source>
</evidence>
<organism evidence="3 4">
    <name type="scientific">Octodon degus</name>
    <name type="common">Degu</name>
    <name type="synonym">Sciurus degus</name>
    <dbReference type="NCBI Taxonomy" id="10160"/>
    <lineage>
        <taxon>Eukaryota</taxon>
        <taxon>Metazoa</taxon>
        <taxon>Chordata</taxon>
        <taxon>Craniata</taxon>
        <taxon>Vertebrata</taxon>
        <taxon>Euteleostomi</taxon>
        <taxon>Mammalia</taxon>
        <taxon>Eutheria</taxon>
        <taxon>Euarchontoglires</taxon>
        <taxon>Glires</taxon>
        <taxon>Rodentia</taxon>
        <taxon>Hystricomorpha</taxon>
        <taxon>Octodontidae</taxon>
        <taxon>Octodon</taxon>
    </lineage>
</organism>
<feature type="domain" description="MGAT4 conserved region" evidence="2">
    <location>
        <begin position="74"/>
        <end position="255"/>
    </location>
</feature>